<dbReference type="Pfam" id="PF18922">
    <property type="entry name" value="DUF5672"/>
    <property type="match status" value="1"/>
</dbReference>
<name>C7M409_CAPOD</name>
<sequence length="267" mass="31897">MVNIVIPIYKEEPSGNDIISIKRVFRVLKEYPITFVHPKSLDIRAYEEFGKVTFRDFDDAYFKSIDGYNQLMLSIDFYEAFTEKYILIYQTDAYIFRDDLLFWCKKDYDYIGAPWIRRREKAPIIKKIWDSSICFIKQAINYKGNRKTQKNKILLYNEVGNGGFSLRKREKFIEVLKQLTEQTAVYLKPSNRSTFYAEDVFFSIEPKRNGIDFKKPNYKEACLFSIENKVRKALAFNNQILPMGCHRWEKENREIWAQFIKDETEGF</sequence>
<proteinExistence type="predicted"/>
<evidence type="ECO:0000313" key="3">
    <source>
        <dbReference type="Proteomes" id="UP000006650"/>
    </source>
</evidence>
<dbReference type="STRING" id="521097.Coch_0967"/>
<dbReference type="EMBL" id="CP001632">
    <property type="protein sequence ID" value="ACU92522.1"/>
    <property type="molecule type" value="Genomic_DNA"/>
</dbReference>
<accession>C7M409</accession>
<dbReference type="InterPro" id="IPR043729">
    <property type="entry name" value="DUF5672"/>
</dbReference>
<dbReference type="RefSeq" id="WP_009419563.1">
    <property type="nucleotide sequence ID" value="NC_013162.1"/>
</dbReference>
<dbReference type="GeneID" id="29676086"/>
<dbReference type="Proteomes" id="UP000006650">
    <property type="component" value="Chromosome"/>
</dbReference>
<evidence type="ECO:0000259" key="1">
    <source>
        <dbReference type="Pfam" id="PF18922"/>
    </source>
</evidence>
<dbReference type="KEGG" id="coc:Coch_0967"/>
<evidence type="ECO:0000313" key="2">
    <source>
        <dbReference type="EMBL" id="ACU92522.1"/>
    </source>
</evidence>
<keyword evidence="3" id="KW-1185">Reference proteome</keyword>
<reference evidence="2 3" key="1">
    <citation type="journal article" date="2009" name="Stand. Genomic Sci.">
        <title>Complete genome sequence of Capnocytophaga ochracea type strain (VPI 2845).</title>
        <authorList>
            <person name="Mavrommatis K."/>
            <person name="Gronow S."/>
            <person name="Saunders E."/>
            <person name="Land M."/>
            <person name="Lapidus A."/>
            <person name="Copeland A."/>
            <person name="Glavina Del Rio T."/>
            <person name="Nolan M."/>
            <person name="Lucas S."/>
            <person name="Chen F."/>
            <person name="Tice H."/>
            <person name="Cheng J.F."/>
            <person name="Bruce D."/>
            <person name="Goodwin L."/>
            <person name="Pitluck S."/>
            <person name="Pati A."/>
            <person name="Ivanova N."/>
            <person name="Chen A."/>
            <person name="Palaniappan K."/>
            <person name="Chain P."/>
            <person name="Hauser L."/>
            <person name="Chang Y.J."/>
            <person name="Jeffries C.D."/>
            <person name="Brettin T."/>
            <person name="Detter J.C."/>
            <person name="Han C."/>
            <person name="Bristow J."/>
            <person name="Goker M."/>
            <person name="Rohde M."/>
            <person name="Eisen J.A."/>
            <person name="Markowitz V."/>
            <person name="Kyrpides N.C."/>
            <person name="Klenk H.P."/>
            <person name="Hugenholtz P."/>
        </authorList>
    </citation>
    <scope>NUCLEOTIDE SEQUENCE [LARGE SCALE GENOMIC DNA]</scope>
    <source>
        <strain evidence="3">ATCC 27872 / DSM 7271 / JCM 12966 / VPI 2845</strain>
    </source>
</reference>
<dbReference type="HOGENOM" id="CLU_1025482_0_0_10"/>
<dbReference type="AlphaFoldDB" id="C7M409"/>
<organism evidence="2 3">
    <name type="scientific">Capnocytophaga ochracea (strain ATCC 27872 / DSM 7271 / CCUG 9716 / JCM 12966 / NCTC 12371 / SS31 / VPI 2845)</name>
    <name type="common">Bacteroides ochraceus</name>
    <dbReference type="NCBI Taxonomy" id="521097"/>
    <lineage>
        <taxon>Bacteria</taxon>
        <taxon>Pseudomonadati</taxon>
        <taxon>Bacteroidota</taxon>
        <taxon>Flavobacteriia</taxon>
        <taxon>Flavobacteriales</taxon>
        <taxon>Flavobacteriaceae</taxon>
        <taxon>Capnocytophaga</taxon>
    </lineage>
</organism>
<dbReference type="eggNOG" id="ENOG502Z956">
    <property type="taxonomic scope" value="Bacteria"/>
</dbReference>
<protein>
    <recommendedName>
        <fullName evidence="1">DUF5672 domain-containing protein</fullName>
    </recommendedName>
</protein>
<feature type="domain" description="DUF5672" evidence="1">
    <location>
        <begin position="52"/>
        <end position="246"/>
    </location>
</feature>
<gene>
    <name evidence="2" type="ordered locus">Coch_0967</name>
</gene>